<evidence type="ECO:0000313" key="3">
    <source>
        <dbReference type="EMBL" id="MCB7280412.1"/>
    </source>
</evidence>
<reference evidence="2 4" key="1">
    <citation type="journal article" date="2019" name="Nat. Med.">
        <title>A library of human gut bacterial isolates paired with longitudinal multiomics data enables mechanistic microbiome research.</title>
        <authorList>
            <person name="Poyet M."/>
            <person name="Groussin M."/>
            <person name="Gibbons S.M."/>
            <person name="Avila-Pacheco J."/>
            <person name="Jiang X."/>
            <person name="Kearney S.M."/>
            <person name="Perrotta A.R."/>
            <person name="Berdy B."/>
            <person name="Zhao S."/>
            <person name="Lieberman T.D."/>
            <person name="Swanson P.K."/>
            <person name="Smith M."/>
            <person name="Roesemann S."/>
            <person name="Alexander J.E."/>
            <person name="Rich S.A."/>
            <person name="Livny J."/>
            <person name="Vlamakis H."/>
            <person name="Clish C."/>
            <person name="Bullock K."/>
            <person name="Deik A."/>
            <person name="Scott J."/>
            <person name="Pierce K.A."/>
            <person name="Xavier R.J."/>
            <person name="Alm E.J."/>
        </authorList>
    </citation>
    <scope>NUCLEOTIDE SEQUENCE [LARGE SCALE GENOMIC DNA]</scope>
    <source>
        <strain evidence="2 4">BIOML-A122</strain>
    </source>
</reference>
<keyword evidence="1" id="KW-0812">Transmembrane</keyword>
<evidence type="ECO:0000313" key="2">
    <source>
        <dbReference type="EMBL" id="KAB6530446.1"/>
    </source>
</evidence>
<dbReference type="EMBL" id="JAJCQG010000011">
    <property type="protein sequence ID" value="MCB7280412.1"/>
    <property type="molecule type" value="Genomic_DNA"/>
</dbReference>
<reference evidence="3" key="2">
    <citation type="submission" date="2021-10" db="EMBL/GenBank/DDBJ databases">
        <title>Collection of gut derived symbiotic bacterial strains cultured from healthy donors.</title>
        <authorList>
            <person name="Lin H."/>
            <person name="Littmann E."/>
            <person name="Kohout C."/>
            <person name="Pamer E.G."/>
        </authorList>
    </citation>
    <scope>NUCLEOTIDE SEQUENCE</scope>
    <source>
        <strain evidence="3">DFI.1.167</strain>
    </source>
</reference>
<dbReference type="Proteomes" id="UP001199363">
    <property type="component" value="Unassembled WGS sequence"/>
</dbReference>
<comment type="caution">
    <text evidence="2">The sequence shown here is derived from an EMBL/GenBank/DDBJ whole genome shotgun (WGS) entry which is preliminary data.</text>
</comment>
<dbReference type="AlphaFoldDB" id="A0A6I1A2C5"/>
<accession>A0A6I1A2C5</accession>
<keyword evidence="1" id="KW-1133">Transmembrane helix</keyword>
<name>A0A6I1A2C5_PHOVU</name>
<keyword evidence="1" id="KW-0472">Membrane</keyword>
<dbReference type="RefSeq" id="WP_007850830.1">
    <property type="nucleotide sequence ID" value="NZ_CAXSOO010000016.1"/>
</dbReference>
<evidence type="ECO:0000256" key="1">
    <source>
        <dbReference type="SAM" id="Phobius"/>
    </source>
</evidence>
<proteinExistence type="predicted"/>
<dbReference type="Proteomes" id="UP000469427">
    <property type="component" value="Unassembled WGS sequence"/>
</dbReference>
<evidence type="ECO:0000313" key="4">
    <source>
        <dbReference type="Proteomes" id="UP000469427"/>
    </source>
</evidence>
<dbReference type="EMBL" id="WDBI01000001">
    <property type="protein sequence ID" value="KAB6530446.1"/>
    <property type="molecule type" value="Genomic_DNA"/>
</dbReference>
<organism evidence="2 4">
    <name type="scientific">Phocaeicola vulgatus</name>
    <name type="common">Bacteroides vulgatus</name>
    <dbReference type="NCBI Taxonomy" id="821"/>
    <lineage>
        <taxon>Bacteria</taxon>
        <taxon>Pseudomonadati</taxon>
        <taxon>Bacteroidota</taxon>
        <taxon>Bacteroidia</taxon>
        <taxon>Bacteroidales</taxon>
        <taxon>Bacteroidaceae</taxon>
        <taxon>Phocaeicola</taxon>
    </lineage>
</organism>
<protein>
    <submittedName>
        <fullName evidence="2">Uncharacterized protein</fullName>
    </submittedName>
</protein>
<sequence length="189" mass="22665">MIEKIKKVWKDPVWSAVIVFIITSIFSIRLCIILLILCVIFHFFFKKRNSRCGRISYIQDKALFKQIITKDLPESFIYDYLKNHDFGEPVSVDDLKALMDFEWIVDNPQYKFNNPRLEQIKSDLLSSIKSFKDYLLRNTTENEFGRLIISDFIRRDEEKFISYKKELHKWADDICKNYDELIRIMRASA</sequence>
<gene>
    <name evidence="2" type="ORF">GAY98_01580</name>
    <name evidence="3" type="ORF">LI282_05095</name>
</gene>
<feature type="transmembrane region" description="Helical" evidence="1">
    <location>
        <begin position="12"/>
        <end position="45"/>
    </location>
</feature>